<evidence type="ECO:0000256" key="1">
    <source>
        <dbReference type="ARBA" id="ARBA00022703"/>
    </source>
</evidence>
<dbReference type="Pfam" id="PF05729">
    <property type="entry name" value="NACHT"/>
    <property type="match status" value="1"/>
</dbReference>
<dbReference type="GO" id="GO:0043027">
    <property type="term" value="F:cysteine-type endopeptidase inhibitor activity involved in apoptotic process"/>
    <property type="evidence" value="ECO:0007669"/>
    <property type="project" value="InterPro"/>
</dbReference>
<keyword evidence="3" id="KW-0677">Repeat</keyword>
<keyword evidence="10" id="KW-1185">Reference proteome</keyword>
<evidence type="ECO:0000256" key="7">
    <source>
        <dbReference type="SAM" id="MobiDB-lite"/>
    </source>
</evidence>
<dbReference type="InterPro" id="IPR032675">
    <property type="entry name" value="LRR_dom_sf"/>
</dbReference>
<dbReference type="SMART" id="SM00238">
    <property type="entry name" value="BIR"/>
    <property type="match status" value="3"/>
</dbReference>
<evidence type="ECO:0000256" key="2">
    <source>
        <dbReference type="ARBA" id="ARBA00022723"/>
    </source>
</evidence>
<sequence length="1425" mass="163063">MAEGNLASSLEDKKENAAPKHIDPSKLQTLLSSLNINMHQFAKRMEEEFEIICAQLPQGYNYAMRSEIKRLMTFDNLESYSSYSPEEMAENGFFRTGIKSSIQCFCCGVVLCTMSIAKDPYVSHLEFQPNCDFIRGLEVGNIPKYEIKLQKNKNIDLNKASLYCLEERRVESYKDWPSFSKVAVNELAHAGFYFTGLRDEVQCYSCGGSLAHWEEGDDPWKEHAKWFPECNYLQSMKSTEEIENFSRNYDGFYGVSEKHYYSDIWTDEQPNITTAKPGNISKFPSSIFQNEHCRKESFNVLPNVEKSVVTMLAEAGFFYTGKDDTLQCITCGVTIHEWRSPDSEPQEINDKHELVCQFYGTPNPQQEKNKDSAKEALLSKTEGDFPLQENMPLQETRPDEWHQKAKRVCSGLRSVYNSSTFRKISPFTDFAHVSPDLKHVFAWLPLILKNVKNQPVQNVSLPVLLRNLSCITVIEGEAGCGKSALLRKIAILWASGNCPVLQRFKLVFHLSLNCLQKEQSLSNMIAEQLGTVGVCLSEEFIKESIRKLNNQVLFLLNDCSTTDAIPHCIEDLLLQNHINKVSVVIGIQTHRSAKVRQCASSVLEIKTFPVFSTLYILKKLFSHNIRLVEELTVELGYSKDLQEIIKTPLFALIICYLWIKRPIPKFQNSVVFRLYLNHILQKYSFWSERLTTLLSCLGDLAIVGHFNQRFEFSSDDLKQVGIDENEVLNIGLLSKFTAQMLRPVYKFFHSHFQEFVAGRRLAELLQSKSAESQNKGWHYLKQIDTYLKVMCYYKNFLEYACTSSPDASTKIISHVLDLAGRKEFYNSSFESIKNLEPYQGLFFTEETFKKIFKMSLLNRLGEDFLFNMLLNQVVNMTHMGNSTTNCAPYILKFLTGKSLPFSFDGTAGIQPLDYFLEEFPEALGLFSHMEITIHGKKHIKLPEYYNSWDLVTPQERPIVEEEFSSVYQVISSVTEKLTADINNINSSTGMTQRLLPDSKIRVFLKAADKYQLPVLKLNIQNCGKLMEEDFLNLMAVIAASRQVVLCIHNSEGFLESIQFIIEVYFGRFGKICIIDSDLTRNEEELIMSMSSLESLEMKFTKVPELLISNLDKFSFLKELSLIGPSNWQVFDKVPDDFCKLLSMEKLVIQHVDMQRDFNRLVSFIQHFHKLKVFYLQCNSCPGFIDIITSLTMCCDLESITFGGFFPGDKDISAFASSLPSFKKLKVLDLSANAMGADISKEVAKQFAHALGFLECLEELLFPVGTGMKYALSTAIQQFQKFPHLKILSIGTCMEDTNLFELATTAKEGHLQALQKLELLANHNITDSGWRNFFLTFDRTPHLKEIAMSRLYTHNLKPSASTVRAFVQCVSRLPSLINIVMFGWLLDAEDLQLFETMKKEHPQAKCLRIDLKWIVPFLPMIKKETL</sequence>
<dbReference type="Proteomes" id="UP000886611">
    <property type="component" value="Unassembled WGS sequence"/>
</dbReference>
<dbReference type="PROSITE" id="PS01282">
    <property type="entry name" value="BIR_REPEAT_1"/>
    <property type="match status" value="1"/>
</dbReference>
<dbReference type="SUPFAM" id="SSF57924">
    <property type="entry name" value="Inhibitor of apoptosis (IAP) repeat"/>
    <property type="match status" value="3"/>
</dbReference>
<dbReference type="GO" id="GO:0043066">
    <property type="term" value="P:negative regulation of apoptotic process"/>
    <property type="evidence" value="ECO:0007669"/>
    <property type="project" value="InterPro"/>
</dbReference>
<dbReference type="GO" id="GO:0046872">
    <property type="term" value="F:metal ion binding"/>
    <property type="evidence" value="ECO:0007669"/>
    <property type="project" value="UniProtKB-KW"/>
</dbReference>
<dbReference type="GO" id="GO:0072557">
    <property type="term" value="C:IPAF inflammasome complex"/>
    <property type="evidence" value="ECO:0007669"/>
    <property type="project" value="TreeGrafter"/>
</dbReference>
<dbReference type="Pfam" id="PF17889">
    <property type="entry name" value="NLRC4_HD"/>
    <property type="match status" value="1"/>
</dbReference>
<dbReference type="GO" id="GO:0042742">
    <property type="term" value="P:defense response to bacterium"/>
    <property type="evidence" value="ECO:0007669"/>
    <property type="project" value="TreeGrafter"/>
</dbReference>
<dbReference type="Gene3D" id="1.10.1170.10">
    <property type="entry name" value="Inhibitor Of Apoptosis Protein (2mihbC-IAP-1), Chain A"/>
    <property type="match status" value="3"/>
</dbReference>
<evidence type="ECO:0000256" key="5">
    <source>
        <dbReference type="ARBA" id="ARBA00022833"/>
    </source>
</evidence>
<dbReference type="Gene3D" id="3.80.10.10">
    <property type="entry name" value="Ribonuclease Inhibitor"/>
    <property type="match status" value="1"/>
</dbReference>
<dbReference type="InterPro" id="IPR053882">
    <property type="entry name" value="Nlrc4-like_WHD"/>
</dbReference>
<dbReference type="InterPro" id="IPR001370">
    <property type="entry name" value="BIR_rpt"/>
</dbReference>
<keyword evidence="1" id="KW-0053">Apoptosis</keyword>
<evidence type="ECO:0000259" key="8">
    <source>
        <dbReference type="PROSITE" id="PS50837"/>
    </source>
</evidence>
<reference evidence="9 10" key="1">
    <citation type="journal article" date="2021" name="Cell">
        <title>Tracing the genetic footprints of vertebrate landing in non-teleost ray-finned fishes.</title>
        <authorList>
            <person name="Bi X."/>
            <person name="Wang K."/>
            <person name="Yang L."/>
            <person name="Pan H."/>
            <person name="Jiang H."/>
            <person name="Wei Q."/>
            <person name="Fang M."/>
            <person name="Yu H."/>
            <person name="Zhu C."/>
            <person name="Cai Y."/>
            <person name="He Y."/>
            <person name="Gan X."/>
            <person name="Zeng H."/>
            <person name="Yu D."/>
            <person name="Zhu Y."/>
            <person name="Jiang H."/>
            <person name="Qiu Q."/>
            <person name="Yang H."/>
            <person name="Zhang Y.E."/>
            <person name="Wang W."/>
            <person name="Zhu M."/>
            <person name="He S."/>
            <person name="Zhang G."/>
        </authorList>
    </citation>
    <scope>NUCLEOTIDE SEQUENCE [LARGE SCALE GENOMIC DNA]</scope>
    <source>
        <strain evidence="9">Bchr_013</strain>
    </source>
</reference>
<evidence type="ECO:0000256" key="6">
    <source>
        <dbReference type="ARBA" id="ARBA00022840"/>
    </source>
</evidence>
<dbReference type="PROSITE" id="PS50143">
    <property type="entry name" value="BIR_REPEAT_2"/>
    <property type="match status" value="3"/>
</dbReference>
<accession>A0A8X8BQM1</accession>
<feature type="domain" description="NACHT" evidence="8">
    <location>
        <begin position="470"/>
        <end position="511"/>
    </location>
</feature>
<dbReference type="GO" id="GO:0016045">
    <property type="term" value="P:detection of bacterium"/>
    <property type="evidence" value="ECO:0007669"/>
    <property type="project" value="TreeGrafter"/>
</dbReference>
<dbReference type="InterPro" id="IPR028789">
    <property type="entry name" value="Naip"/>
</dbReference>
<evidence type="ECO:0000313" key="9">
    <source>
        <dbReference type="EMBL" id="KAG2466813.1"/>
    </source>
</evidence>
<keyword evidence="2" id="KW-0479">Metal-binding</keyword>
<dbReference type="InterPro" id="IPR007111">
    <property type="entry name" value="NACHT_NTPase"/>
</dbReference>
<dbReference type="EMBL" id="JAATIS010001241">
    <property type="protein sequence ID" value="KAG2466813.1"/>
    <property type="molecule type" value="Genomic_DNA"/>
</dbReference>
<evidence type="ECO:0000313" key="10">
    <source>
        <dbReference type="Proteomes" id="UP000886611"/>
    </source>
</evidence>
<dbReference type="InterPro" id="IPR027417">
    <property type="entry name" value="P-loop_NTPase"/>
</dbReference>
<protein>
    <submittedName>
        <fullName evidence="9">BIRC1 protein</fullName>
    </submittedName>
</protein>
<feature type="region of interest" description="Disordered" evidence="7">
    <location>
        <begin position="1"/>
        <end position="21"/>
    </location>
</feature>
<evidence type="ECO:0000256" key="3">
    <source>
        <dbReference type="ARBA" id="ARBA00022737"/>
    </source>
</evidence>
<keyword evidence="5" id="KW-0862">Zinc</keyword>
<dbReference type="Pfam" id="PF00653">
    <property type="entry name" value="BIR"/>
    <property type="match status" value="3"/>
</dbReference>
<dbReference type="InterPro" id="IPR040535">
    <property type="entry name" value="NLRC4_HD"/>
</dbReference>
<dbReference type="Pfam" id="PF22524">
    <property type="entry name" value="WHD_Nlrc4"/>
    <property type="match status" value="1"/>
</dbReference>
<evidence type="ECO:0000256" key="4">
    <source>
        <dbReference type="ARBA" id="ARBA00022741"/>
    </source>
</evidence>
<keyword evidence="6" id="KW-0067">ATP-binding</keyword>
<proteinExistence type="predicted"/>
<dbReference type="PANTHER" id="PTHR46914">
    <property type="entry name" value="BACULOVIRAL IAP REPEAT-CONTAINING PROTEIN 1"/>
    <property type="match status" value="1"/>
</dbReference>
<dbReference type="Gene3D" id="3.40.50.300">
    <property type="entry name" value="P-loop containing nucleotide triphosphate hydrolases"/>
    <property type="match status" value="1"/>
</dbReference>
<feature type="compositionally biased region" description="Basic and acidic residues" evidence="7">
    <location>
        <begin position="10"/>
        <end position="21"/>
    </location>
</feature>
<dbReference type="GO" id="GO:0005524">
    <property type="term" value="F:ATP binding"/>
    <property type="evidence" value="ECO:0007669"/>
    <property type="project" value="UniProtKB-KW"/>
</dbReference>
<keyword evidence="4" id="KW-0547">Nucleotide-binding</keyword>
<organism evidence="9 10">
    <name type="scientific">Polypterus senegalus</name>
    <name type="common">Senegal bichir</name>
    <dbReference type="NCBI Taxonomy" id="55291"/>
    <lineage>
        <taxon>Eukaryota</taxon>
        <taxon>Metazoa</taxon>
        <taxon>Chordata</taxon>
        <taxon>Craniata</taxon>
        <taxon>Vertebrata</taxon>
        <taxon>Euteleostomi</taxon>
        <taxon>Actinopterygii</taxon>
        <taxon>Polypteriformes</taxon>
        <taxon>Polypteridae</taxon>
        <taxon>Polypterus</taxon>
    </lineage>
</organism>
<feature type="non-terminal residue" evidence="9">
    <location>
        <position position="1"/>
    </location>
</feature>
<feature type="non-terminal residue" evidence="9">
    <location>
        <position position="1425"/>
    </location>
</feature>
<comment type="caution">
    <text evidence="9">The sequence shown here is derived from an EMBL/GenBank/DDBJ whole genome shotgun (WGS) entry which is preliminary data.</text>
</comment>
<name>A0A8X8BQM1_POLSE</name>
<dbReference type="PROSITE" id="PS50837">
    <property type="entry name" value="NACHT"/>
    <property type="match status" value="1"/>
</dbReference>
<dbReference type="GO" id="GO:0006915">
    <property type="term" value="P:apoptotic process"/>
    <property type="evidence" value="ECO:0007669"/>
    <property type="project" value="UniProtKB-KW"/>
</dbReference>
<dbReference type="CDD" id="cd00022">
    <property type="entry name" value="BIR"/>
    <property type="match status" value="2"/>
</dbReference>
<gene>
    <name evidence="9" type="primary">Naip_1</name>
    <name evidence="9" type="ORF">GTO96_0020407</name>
</gene>
<dbReference type="GO" id="GO:0070269">
    <property type="term" value="P:pyroptotic inflammatory response"/>
    <property type="evidence" value="ECO:0007669"/>
    <property type="project" value="TreeGrafter"/>
</dbReference>
<dbReference type="PANTHER" id="PTHR46914:SF1">
    <property type="entry name" value="BACULOVIRAL IAP REPEAT-CONTAINING PROTEIN 1"/>
    <property type="match status" value="1"/>
</dbReference>
<dbReference type="SUPFAM" id="SSF52047">
    <property type="entry name" value="RNI-like"/>
    <property type="match status" value="1"/>
</dbReference>